<dbReference type="RefSeq" id="WP_012163541.1">
    <property type="nucleotide sequence ID" value="NC_009925.1"/>
</dbReference>
<evidence type="ECO:0008006" key="3">
    <source>
        <dbReference type="Google" id="ProtNLM"/>
    </source>
</evidence>
<dbReference type="eggNOG" id="ENOG502Z8H2">
    <property type="taxonomic scope" value="Bacteria"/>
</dbReference>
<gene>
    <name evidence="1" type="ordered locus">AM1_3117</name>
</gene>
<dbReference type="HOGENOM" id="CLU_091325_0_0_3"/>
<name>B0CDP4_ACAM1</name>
<accession>B0CDP4</accession>
<dbReference type="InterPro" id="IPR021809">
    <property type="entry name" value="DUF3386"/>
</dbReference>
<evidence type="ECO:0000313" key="1">
    <source>
        <dbReference type="EMBL" id="ABW28113.1"/>
    </source>
</evidence>
<dbReference type="EMBL" id="CP000828">
    <property type="protein sequence ID" value="ABW28113.1"/>
    <property type="molecule type" value="Genomic_DNA"/>
</dbReference>
<dbReference type="Proteomes" id="UP000000268">
    <property type="component" value="Chromosome"/>
</dbReference>
<dbReference type="OrthoDB" id="447919at2"/>
<dbReference type="AlphaFoldDB" id="B0CDP4"/>
<dbReference type="Pfam" id="PF11866">
    <property type="entry name" value="DUF3386"/>
    <property type="match status" value="1"/>
</dbReference>
<protein>
    <recommendedName>
        <fullName evidence="3">DUF3386 domain-containing protein</fullName>
    </recommendedName>
</protein>
<reference evidence="1 2" key="1">
    <citation type="journal article" date="2008" name="Proc. Natl. Acad. Sci. U.S.A.">
        <title>Niche adaptation and genome expansion in the chlorophyll d-producing cyanobacterium Acaryochloris marina.</title>
        <authorList>
            <person name="Swingley W.D."/>
            <person name="Chen M."/>
            <person name="Cheung P.C."/>
            <person name="Conrad A.L."/>
            <person name="Dejesa L.C."/>
            <person name="Hao J."/>
            <person name="Honchak B.M."/>
            <person name="Karbach L.E."/>
            <person name="Kurdoglu A."/>
            <person name="Lahiri S."/>
            <person name="Mastrian S.D."/>
            <person name="Miyashita H."/>
            <person name="Page L."/>
            <person name="Ramakrishna P."/>
            <person name="Satoh S."/>
            <person name="Sattley W.M."/>
            <person name="Shimada Y."/>
            <person name="Taylor H.L."/>
            <person name="Tomo T."/>
            <person name="Tsuchiya T."/>
            <person name="Wang Z.T."/>
            <person name="Raymond J."/>
            <person name="Mimuro M."/>
            <person name="Blankenship R.E."/>
            <person name="Touchman J.W."/>
        </authorList>
    </citation>
    <scope>NUCLEOTIDE SEQUENCE [LARGE SCALE GENOMIC DNA]</scope>
    <source>
        <strain evidence="2">MBIC 11017</strain>
    </source>
</reference>
<proteinExistence type="predicted"/>
<dbReference type="KEGG" id="amr:AM1_3117"/>
<dbReference type="STRING" id="329726.AM1_3117"/>
<organism evidence="1 2">
    <name type="scientific">Acaryochloris marina (strain MBIC 11017)</name>
    <dbReference type="NCBI Taxonomy" id="329726"/>
    <lineage>
        <taxon>Bacteria</taxon>
        <taxon>Bacillati</taxon>
        <taxon>Cyanobacteriota</taxon>
        <taxon>Cyanophyceae</taxon>
        <taxon>Acaryochloridales</taxon>
        <taxon>Acaryochloridaceae</taxon>
        <taxon>Acaryochloris</taxon>
    </lineage>
</organism>
<keyword evidence="2" id="KW-1185">Reference proteome</keyword>
<sequence length="216" mass="24457">MAAQTQARDLFRAAYENRYTWDSDFPGYVADVELRQGGEVHTGKIRVASDLKVEIMDIVDETIQESLYTQMRDVITHRKHTPFDKAHGSSTFTLGKLDSSGSQEIIVEGDAMGSNYCVREKQISLVSRVMGRMAFIIHHKKSLETGAGYISSDYSAVFRNPKTNEIIRQMEFEDTYEPVGSYYVMTRQVVRTHEQGETSLTDIQFSNVKLLQPAAV</sequence>
<evidence type="ECO:0000313" key="2">
    <source>
        <dbReference type="Proteomes" id="UP000000268"/>
    </source>
</evidence>